<keyword evidence="4" id="KW-1185">Reference proteome</keyword>
<evidence type="ECO:0000256" key="1">
    <source>
        <dbReference type="SAM" id="MobiDB-lite"/>
    </source>
</evidence>
<accession>A0A4Y2ML20</accession>
<dbReference type="Proteomes" id="UP000499080">
    <property type="component" value="Unassembled WGS sequence"/>
</dbReference>
<dbReference type="InterPro" id="IPR032135">
    <property type="entry name" value="DUF4817"/>
</dbReference>
<protein>
    <recommendedName>
        <fullName evidence="2">DUF4817 domain-containing protein</fullName>
    </recommendedName>
</protein>
<sequence>MATAQQKARLWFHENKSFIIVQRRFRLEYRNCRSPRKNSIRRWCEPMDWQSCSCEEAMDWKPTDYVEEMEWEEVPLPPQVSAPLPLKSEQENVPKPKDGSDRRVKKALRRL</sequence>
<gene>
    <name evidence="3" type="ORF">AVEN_274370_1</name>
</gene>
<dbReference type="AlphaFoldDB" id="A0A4Y2ML20"/>
<evidence type="ECO:0000313" key="4">
    <source>
        <dbReference type="Proteomes" id="UP000499080"/>
    </source>
</evidence>
<feature type="region of interest" description="Disordered" evidence="1">
    <location>
        <begin position="78"/>
        <end position="111"/>
    </location>
</feature>
<dbReference type="EMBL" id="BGPR01007474">
    <property type="protein sequence ID" value="GBN27114.1"/>
    <property type="molecule type" value="Genomic_DNA"/>
</dbReference>
<feature type="domain" description="DUF4817" evidence="2">
    <location>
        <begin position="11"/>
        <end position="45"/>
    </location>
</feature>
<proteinExistence type="predicted"/>
<name>A0A4Y2ML20_ARAVE</name>
<dbReference type="Pfam" id="PF16087">
    <property type="entry name" value="DUF4817"/>
    <property type="match status" value="1"/>
</dbReference>
<organism evidence="3 4">
    <name type="scientific">Araneus ventricosus</name>
    <name type="common">Orbweaver spider</name>
    <name type="synonym">Epeira ventricosa</name>
    <dbReference type="NCBI Taxonomy" id="182803"/>
    <lineage>
        <taxon>Eukaryota</taxon>
        <taxon>Metazoa</taxon>
        <taxon>Ecdysozoa</taxon>
        <taxon>Arthropoda</taxon>
        <taxon>Chelicerata</taxon>
        <taxon>Arachnida</taxon>
        <taxon>Araneae</taxon>
        <taxon>Araneomorphae</taxon>
        <taxon>Entelegynae</taxon>
        <taxon>Araneoidea</taxon>
        <taxon>Araneidae</taxon>
        <taxon>Araneus</taxon>
    </lineage>
</organism>
<evidence type="ECO:0000259" key="2">
    <source>
        <dbReference type="Pfam" id="PF16087"/>
    </source>
</evidence>
<reference evidence="3 4" key="1">
    <citation type="journal article" date="2019" name="Sci. Rep.">
        <title>Orb-weaving spider Araneus ventricosus genome elucidates the spidroin gene catalogue.</title>
        <authorList>
            <person name="Kono N."/>
            <person name="Nakamura H."/>
            <person name="Ohtoshi R."/>
            <person name="Moran D.A.P."/>
            <person name="Shinohara A."/>
            <person name="Yoshida Y."/>
            <person name="Fujiwara M."/>
            <person name="Mori M."/>
            <person name="Tomita M."/>
            <person name="Arakawa K."/>
        </authorList>
    </citation>
    <scope>NUCLEOTIDE SEQUENCE [LARGE SCALE GENOMIC DNA]</scope>
</reference>
<evidence type="ECO:0000313" key="3">
    <source>
        <dbReference type="EMBL" id="GBN27114.1"/>
    </source>
</evidence>
<comment type="caution">
    <text evidence="3">The sequence shown here is derived from an EMBL/GenBank/DDBJ whole genome shotgun (WGS) entry which is preliminary data.</text>
</comment>
<feature type="compositionally biased region" description="Basic and acidic residues" evidence="1">
    <location>
        <begin position="88"/>
        <end position="102"/>
    </location>
</feature>